<dbReference type="PANTHER" id="PTHR30250">
    <property type="entry name" value="PST FAMILY PREDICTED COLANIC ACID TRANSPORTER"/>
    <property type="match status" value="1"/>
</dbReference>
<keyword evidence="4 6" id="KW-1133">Transmembrane helix</keyword>
<comment type="subcellular location">
    <subcellularLocation>
        <location evidence="1">Cell membrane</location>
        <topology evidence="1">Multi-pass membrane protein</topology>
    </subcellularLocation>
</comment>
<evidence type="ECO:0000256" key="3">
    <source>
        <dbReference type="ARBA" id="ARBA00022692"/>
    </source>
</evidence>
<dbReference type="GO" id="GO:0005886">
    <property type="term" value="C:plasma membrane"/>
    <property type="evidence" value="ECO:0007669"/>
    <property type="project" value="UniProtKB-SubCell"/>
</dbReference>
<feature type="transmembrane region" description="Helical" evidence="6">
    <location>
        <begin position="273"/>
        <end position="293"/>
    </location>
</feature>
<organism evidence="7 8">
    <name type="scientific">Nitrococcus mobilis Nb-231</name>
    <dbReference type="NCBI Taxonomy" id="314278"/>
    <lineage>
        <taxon>Bacteria</taxon>
        <taxon>Pseudomonadati</taxon>
        <taxon>Pseudomonadota</taxon>
        <taxon>Gammaproteobacteria</taxon>
        <taxon>Chromatiales</taxon>
        <taxon>Ectothiorhodospiraceae</taxon>
        <taxon>Nitrococcus</taxon>
    </lineage>
</organism>
<dbReference type="AlphaFoldDB" id="A4BT76"/>
<dbReference type="Proteomes" id="UP000003374">
    <property type="component" value="Unassembled WGS sequence"/>
</dbReference>
<feature type="transmembrane region" description="Helical" evidence="6">
    <location>
        <begin position="87"/>
        <end position="111"/>
    </location>
</feature>
<sequence length="479" mass="51524">MGTQAYGIWVMLQSAAAFSGLLDLGFRSAVIRFVSRYEAAGDEDGVRENATAGLLYFSMGGAVILTIGVVAAILVRKGIFQQVSPSLSAVVVVLSAVAALNLPTSFFRGLLYARERIDLSNTVNMAGTVVKVALILLLVSGASSLLTLAWIELTYQLLLIGLMVFSTLFVYGRMPFRFSSVRWRTWLEMWRYGGFTLINQLSVRAKESAPPLLIGSLLSAGQVPIFSIAASMANYLAEIVTKIGGVLTPSISRLEGRGELSTAAELVLGANRLSVVLAGVLGVAVIGMGRPFLHIWLGPAFDESYWLLIVLVVGSVAGSAQMPTVAYFYGTGTHDRLVWLSLSEALLVVALGAAGALAFGIQGVAVGVLVAGVVPRMIIRPLIFCRLAHVSVRRFLGDYYTGLALFAVAALLAESLSKWALHVHSYFGVLLLGIIWGGGYALLLWVVFLRPEERAALLQLVISGRRYLPRRMREAGRAR</sequence>
<evidence type="ECO:0000256" key="4">
    <source>
        <dbReference type="ARBA" id="ARBA00022989"/>
    </source>
</evidence>
<dbReference type="HOGENOM" id="CLU_039378_0_0_6"/>
<evidence type="ECO:0000256" key="6">
    <source>
        <dbReference type="SAM" id="Phobius"/>
    </source>
</evidence>
<feature type="transmembrane region" description="Helical" evidence="6">
    <location>
        <begin position="157"/>
        <end position="174"/>
    </location>
</feature>
<dbReference type="PANTHER" id="PTHR30250:SF26">
    <property type="entry name" value="PSMA PROTEIN"/>
    <property type="match status" value="1"/>
</dbReference>
<evidence type="ECO:0000256" key="5">
    <source>
        <dbReference type="ARBA" id="ARBA00023136"/>
    </source>
</evidence>
<keyword evidence="3 6" id="KW-0812">Transmembrane</keyword>
<keyword evidence="5 6" id="KW-0472">Membrane</keyword>
<evidence type="ECO:0000313" key="8">
    <source>
        <dbReference type="Proteomes" id="UP000003374"/>
    </source>
</evidence>
<dbReference type="Pfam" id="PF13440">
    <property type="entry name" value="Polysacc_synt_3"/>
    <property type="match status" value="1"/>
</dbReference>
<feature type="transmembrane region" description="Helical" evidence="6">
    <location>
        <begin position="54"/>
        <end position="75"/>
    </location>
</feature>
<comment type="caution">
    <text evidence="7">The sequence shown here is derived from an EMBL/GenBank/DDBJ whole genome shotgun (WGS) entry which is preliminary data.</text>
</comment>
<accession>A4BT76</accession>
<feature type="transmembrane region" description="Helical" evidence="6">
    <location>
        <begin position="425"/>
        <end position="449"/>
    </location>
</feature>
<evidence type="ECO:0000313" key="7">
    <source>
        <dbReference type="EMBL" id="EAR21144.1"/>
    </source>
</evidence>
<feature type="transmembrane region" description="Helical" evidence="6">
    <location>
        <begin position="132"/>
        <end position="151"/>
    </location>
</feature>
<keyword evidence="8" id="KW-1185">Reference proteome</keyword>
<dbReference type="eggNOG" id="COG2244">
    <property type="taxonomic scope" value="Bacteria"/>
</dbReference>
<keyword evidence="2" id="KW-1003">Cell membrane</keyword>
<evidence type="ECO:0000256" key="1">
    <source>
        <dbReference type="ARBA" id="ARBA00004651"/>
    </source>
</evidence>
<feature type="transmembrane region" description="Helical" evidence="6">
    <location>
        <begin position="395"/>
        <end position="413"/>
    </location>
</feature>
<dbReference type="RefSeq" id="WP_005001374.1">
    <property type="nucleotide sequence ID" value="NZ_CH672427.1"/>
</dbReference>
<feature type="transmembrane region" description="Helical" evidence="6">
    <location>
        <begin position="6"/>
        <end position="26"/>
    </location>
</feature>
<dbReference type="EMBL" id="AAOF01000012">
    <property type="protein sequence ID" value="EAR21144.1"/>
    <property type="molecule type" value="Genomic_DNA"/>
</dbReference>
<evidence type="ECO:0000256" key="2">
    <source>
        <dbReference type="ARBA" id="ARBA00022475"/>
    </source>
</evidence>
<gene>
    <name evidence="7" type="ORF">NB231_08237</name>
</gene>
<proteinExistence type="predicted"/>
<name>A4BT76_9GAMM</name>
<dbReference type="STRING" id="314278.NB231_08237"/>
<dbReference type="InterPro" id="IPR050833">
    <property type="entry name" value="Poly_Biosynth_Transport"/>
</dbReference>
<feature type="transmembrane region" description="Helical" evidence="6">
    <location>
        <begin position="305"/>
        <end position="329"/>
    </location>
</feature>
<protein>
    <submittedName>
        <fullName evidence="7">Polysaccharide biosynthesis family protein</fullName>
    </submittedName>
</protein>
<reference evidence="7 8" key="1">
    <citation type="submission" date="2006-02" db="EMBL/GenBank/DDBJ databases">
        <authorList>
            <person name="Waterbury J."/>
            <person name="Ferriera S."/>
            <person name="Johnson J."/>
            <person name="Kravitz S."/>
            <person name="Halpern A."/>
            <person name="Remington K."/>
            <person name="Beeson K."/>
            <person name="Tran B."/>
            <person name="Rogers Y.-H."/>
            <person name="Friedman R."/>
            <person name="Venter J.C."/>
        </authorList>
    </citation>
    <scope>NUCLEOTIDE SEQUENCE [LARGE SCALE GENOMIC DNA]</scope>
    <source>
        <strain evidence="7 8">Nb-231</strain>
    </source>
</reference>